<evidence type="ECO:0000256" key="4">
    <source>
        <dbReference type="ARBA" id="ARBA00024207"/>
    </source>
</evidence>
<keyword evidence="3" id="KW-0378">Hydrolase</keyword>
<evidence type="ECO:0000256" key="2">
    <source>
        <dbReference type="ARBA" id="ARBA00022722"/>
    </source>
</evidence>
<dbReference type="EMBL" id="LNKT01000034">
    <property type="protein sequence ID" value="KYJ86283.1"/>
    <property type="molecule type" value="Genomic_DNA"/>
</dbReference>
<gene>
    <name evidence="5" type="ORF">AS592_05660</name>
</gene>
<keyword evidence="2" id="KW-0540">Nuclease</keyword>
<evidence type="ECO:0000313" key="6">
    <source>
        <dbReference type="Proteomes" id="UP000075359"/>
    </source>
</evidence>
<dbReference type="OrthoDB" id="5361675at2"/>
<dbReference type="GO" id="GO:0110001">
    <property type="term" value="C:toxin-antitoxin complex"/>
    <property type="evidence" value="ECO:0007669"/>
    <property type="project" value="InterPro"/>
</dbReference>
<dbReference type="RefSeq" id="WP_067331117.1">
    <property type="nucleotide sequence ID" value="NZ_LNKT01000034.1"/>
</dbReference>
<evidence type="ECO:0000313" key="5">
    <source>
        <dbReference type="EMBL" id="KYJ86283.1"/>
    </source>
</evidence>
<evidence type="ECO:0000256" key="1">
    <source>
        <dbReference type="ARBA" id="ARBA00022649"/>
    </source>
</evidence>
<keyword evidence="6" id="KW-1185">Reference proteome</keyword>
<comment type="similarity">
    <text evidence="4">Belongs to the HepT RNase toxin family.</text>
</comment>
<comment type="caution">
    <text evidence="5">The sequence shown here is derived from an EMBL/GenBank/DDBJ whole genome shotgun (WGS) entry which is preliminary data.</text>
</comment>
<keyword evidence="1" id="KW-1277">Toxin-antitoxin system</keyword>
<sequence>MSDPYDRLRTIQKKIDFIENICKEDGSITNALADEKRSRASILMHLTSIAEQFNKLAEDAEFGILSQFDKRDLKGSYDVRNYIAHDYEGVNLSVIEHIIRNKLPKIKTITEIILSPLQRTATS</sequence>
<dbReference type="STRING" id="1630136.AS592_05660"/>
<accession>A0A151CG72</accession>
<reference evidence="5 6" key="1">
    <citation type="submission" date="2015-11" db="EMBL/GenBank/DDBJ databases">
        <title>Draft genome of Sulfurovum riftiae 1812E, a member of the Epsilonproteobacteria isolated from the tube of the deep-sea hydrothermal vent tubewom Riftia pachyptila.</title>
        <authorList>
            <person name="Vetriani C."/>
            <person name="Giovannelli D."/>
        </authorList>
    </citation>
    <scope>NUCLEOTIDE SEQUENCE [LARGE SCALE GENOMIC DNA]</scope>
    <source>
        <strain evidence="5 6">1812E</strain>
    </source>
</reference>
<name>A0A151CG72_9BACT</name>
<dbReference type="Gene3D" id="1.20.120.580">
    <property type="entry name" value="bsu32300-like"/>
    <property type="match status" value="1"/>
</dbReference>
<organism evidence="5 6">
    <name type="scientific">Sulfurovum riftiae</name>
    <dbReference type="NCBI Taxonomy" id="1630136"/>
    <lineage>
        <taxon>Bacteria</taxon>
        <taxon>Pseudomonadati</taxon>
        <taxon>Campylobacterota</taxon>
        <taxon>Epsilonproteobacteria</taxon>
        <taxon>Campylobacterales</taxon>
        <taxon>Sulfurovaceae</taxon>
        <taxon>Sulfurovum</taxon>
    </lineage>
</organism>
<dbReference type="Pfam" id="PF01934">
    <property type="entry name" value="HepT-like"/>
    <property type="match status" value="1"/>
</dbReference>
<evidence type="ECO:0008006" key="7">
    <source>
        <dbReference type="Google" id="ProtNLM"/>
    </source>
</evidence>
<dbReference type="InterPro" id="IPR037038">
    <property type="entry name" value="HepT-like_sf"/>
</dbReference>
<dbReference type="InterPro" id="IPR008201">
    <property type="entry name" value="HepT-like"/>
</dbReference>
<evidence type="ECO:0000256" key="3">
    <source>
        <dbReference type="ARBA" id="ARBA00022801"/>
    </source>
</evidence>
<proteinExistence type="inferred from homology"/>
<dbReference type="AlphaFoldDB" id="A0A151CG72"/>
<dbReference type="Proteomes" id="UP000075359">
    <property type="component" value="Unassembled WGS sequence"/>
</dbReference>
<dbReference type="GO" id="GO:0004540">
    <property type="term" value="F:RNA nuclease activity"/>
    <property type="evidence" value="ECO:0007669"/>
    <property type="project" value="InterPro"/>
</dbReference>
<dbReference type="GO" id="GO:0016787">
    <property type="term" value="F:hydrolase activity"/>
    <property type="evidence" value="ECO:0007669"/>
    <property type="project" value="UniProtKB-KW"/>
</dbReference>
<protein>
    <recommendedName>
        <fullName evidence="7">DUF86 domain-containing protein</fullName>
    </recommendedName>
</protein>